<keyword evidence="11" id="KW-1185">Reference proteome</keyword>
<evidence type="ECO:0000259" key="8">
    <source>
        <dbReference type="Pfam" id="PF02397"/>
    </source>
</evidence>
<keyword evidence="3 9" id="KW-0808">Transferase</keyword>
<dbReference type="AlphaFoldDB" id="A0A2N7WNN8"/>
<evidence type="ECO:0000256" key="6">
    <source>
        <dbReference type="ARBA" id="ARBA00023136"/>
    </source>
</evidence>
<evidence type="ECO:0000313" key="10">
    <source>
        <dbReference type="EMBL" id="PMS30955.1"/>
    </source>
</evidence>
<dbReference type="Pfam" id="PF13727">
    <property type="entry name" value="CoA_binding_3"/>
    <property type="match status" value="1"/>
</dbReference>
<evidence type="ECO:0000313" key="9">
    <source>
        <dbReference type="EMBL" id="CAB3732732.1"/>
    </source>
</evidence>
<evidence type="ECO:0000256" key="5">
    <source>
        <dbReference type="ARBA" id="ARBA00022989"/>
    </source>
</evidence>
<keyword evidence="5 7" id="KW-1133">Transmembrane helix</keyword>
<evidence type="ECO:0000256" key="3">
    <source>
        <dbReference type="ARBA" id="ARBA00022679"/>
    </source>
</evidence>
<gene>
    <name evidence="9" type="primary">wcaJ_4</name>
    <name evidence="10" type="ORF">C0Z16_12015</name>
    <name evidence="9" type="ORF">LMG27174_05955</name>
</gene>
<dbReference type="NCBIfam" id="TIGR03023">
    <property type="entry name" value="WcaJ_sugtrans"/>
    <property type="match status" value="1"/>
</dbReference>
<dbReference type="EMBL" id="PNXY01000007">
    <property type="protein sequence ID" value="PMS30955.1"/>
    <property type="molecule type" value="Genomic_DNA"/>
</dbReference>
<dbReference type="GO" id="GO:0016020">
    <property type="term" value="C:membrane"/>
    <property type="evidence" value="ECO:0007669"/>
    <property type="project" value="UniProtKB-SubCell"/>
</dbReference>
<protein>
    <submittedName>
        <fullName evidence="9">UDP-glucose:undecaprenyl-phosphate glucose-1-phosphate transferase</fullName>
        <ecNumber evidence="9">2.7.8.31</ecNumber>
    </submittedName>
    <submittedName>
        <fullName evidence="10">Undecaprenyl-phosphate glucose phosphotransferase</fullName>
    </submittedName>
</protein>
<dbReference type="OrthoDB" id="9808602at2"/>
<dbReference type="PANTHER" id="PTHR30576">
    <property type="entry name" value="COLANIC BIOSYNTHESIS UDP-GLUCOSE LIPID CARRIER TRANSFERASE"/>
    <property type="match status" value="1"/>
</dbReference>
<feature type="transmembrane region" description="Helical" evidence="7">
    <location>
        <begin position="68"/>
        <end position="90"/>
    </location>
</feature>
<comment type="similarity">
    <text evidence="2">Belongs to the bacterial sugar transferase family.</text>
</comment>
<evidence type="ECO:0000313" key="11">
    <source>
        <dbReference type="Proteomes" id="UP000235659"/>
    </source>
</evidence>
<name>A0A2N7WNN8_9BURK</name>
<evidence type="ECO:0000313" key="12">
    <source>
        <dbReference type="Proteomes" id="UP000494205"/>
    </source>
</evidence>
<evidence type="ECO:0000256" key="2">
    <source>
        <dbReference type="ARBA" id="ARBA00006464"/>
    </source>
</evidence>
<feature type="domain" description="Bacterial sugar transferase" evidence="8">
    <location>
        <begin position="269"/>
        <end position="452"/>
    </location>
</feature>
<feature type="transmembrane region" description="Helical" evidence="7">
    <location>
        <begin position="35"/>
        <end position="56"/>
    </location>
</feature>
<dbReference type="EC" id="2.7.8.31" evidence="9"/>
<dbReference type="RefSeq" id="WP_102632376.1">
    <property type="nucleotide sequence ID" value="NZ_CADIJZ010000029.1"/>
</dbReference>
<evidence type="ECO:0000256" key="4">
    <source>
        <dbReference type="ARBA" id="ARBA00022692"/>
    </source>
</evidence>
<dbReference type="Proteomes" id="UP000235659">
    <property type="component" value="Unassembled WGS sequence"/>
</dbReference>
<reference evidence="9 12" key="2">
    <citation type="submission" date="2020-04" db="EMBL/GenBank/DDBJ databases">
        <authorList>
            <person name="De Canck E."/>
        </authorList>
    </citation>
    <scope>NUCLEOTIDE SEQUENCE [LARGE SCALE GENOMIC DNA]</scope>
    <source>
        <strain evidence="9 12">LMG 27174</strain>
    </source>
</reference>
<feature type="transmembrane region" description="Helical" evidence="7">
    <location>
        <begin position="102"/>
        <end position="123"/>
    </location>
</feature>
<reference evidence="10 11" key="1">
    <citation type="submission" date="2018-01" db="EMBL/GenBank/DDBJ databases">
        <title>Whole genome analyses suggest that Burkholderia sensu lato contains two further novel genera in the rhizoxinica-symbiotica group Mycetohabitans gen. nov., and Trinickia gen. nov.: implications for the evolution of diazotrophy and nodulation in the Burkholderiaceae.</title>
        <authorList>
            <person name="Estrada-de los Santos P."/>
            <person name="Palmer M."/>
            <person name="Chavez-Ramirez B."/>
            <person name="Beukes C."/>
            <person name="Steenkamp E.T."/>
            <person name="Hirsch A.M."/>
            <person name="Manyaka P."/>
            <person name="Maluk M."/>
            <person name="Lafos M."/>
            <person name="Crook M."/>
            <person name="Gross E."/>
            <person name="Simon M.F."/>
            <person name="Bueno dos Reis Junior F."/>
            <person name="Poole P.S."/>
            <person name="Venter S.N."/>
            <person name="James E.K."/>
        </authorList>
    </citation>
    <scope>NUCLEOTIDE SEQUENCE [LARGE SCALE GENOMIC DNA]</scope>
    <source>
        <strain evidence="10 11">WSM 3937</strain>
    </source>
</reference>
<accession>A0A2N7WNN8</accession>
<dbReference type="InterPro" id="IPR017473">
    <property type="entry name" value="Undecaprenyl-P_gluc_Ptfrase"/>
</dbReference>
<dbReference type="NCBIfam" id="TIGR03025">
    <property type="entry name" value="EPS_sugtrans"/>
    <property type="match status" value="1"/>
</dbReference>
<organism evidence="9 12">
    <name type="scientific">Paraburkholderia rhynchosiae</name>
    <dbReference type="NCBI Taxonomy" id="487049"/>
    <lineage>
        <taxon>Bacteria</taxon>
        <taxon>Pseudomonadati</taxon>
        <taxon>Pseudomonadota</taxon>
        <taxon>Betaproteobacteria</taxon>
        <taxon>Burkholderiales</taxon>
        <taxon>Burkholderiaceae</taxon>
        <taxon>Paraburkholderia</taxon>
    </lineage>
</organism>
<feature type="transmembrane region" description="Helical" evidence="7">
    <location>
        <begin position="275"/>
        <end position="295"/>
    </location>
</feature>
<sequence>MKQAIARFCDTTIIVTGAMLAGKLELHASPSDAPLNFLFCVAITAFAAVVFPMTGVYRSWRARPIRHLLVRLLAAWVSVQLVGLAVLLFIGKPAEISNPWLYRWALITAALLLGARIVAYAGLRRLRLLGVDPRRVAIIGTGVHFHETIDLIDANNCGGFAVADVVMLKGVARYPSAEASQSDKQELAGLLPLISAGEVEEVWIVLPVSSDAVVIRCIETLKHTLVKIRLLPDVRALGLQSACGPLDLMGLSALSVSAPHSASSVLTGKDVFDRLFAACALTALLPVFAAIAVAIKMSSPGSIFFRQRRKGLNGRPFTIYKFRSMRVHAHGGGKLQQATRNDSRVTPVGRFLRRTSLDELPQFINVLRGEMSVVGPRPHALEHDDLYAPLIDGYIDRYRAKPGITGWAQINGHRGETDRLEKMAARVEHDLYYLRNWSFWLDMRIVVTTLFHGFTGSQAY</sequence>
<dbReference type="Pfam" id="PF02397">
    <property type="entry name" value="Bac_transf"/>
    <property type="match status" value="1"/>
</dbReference>
<dbReference type="Proteomes" id="UP000494205">
    <property type="component" value="Unassembled WGS sequence"/>
</dbReference>
<keyword evidence="4 7" id="KW-0812">Transmembrane</keyword>
<keyword evidence="6 7" id="KW-0472">Membrane</keyword>
<dbReference type="EMBL" id="CADIJZ010000029">
    <property type="protein sequence ID" value="CAB3732732.1"/>
    <property type="molecule type" value="Genomic_DNA"/>
</dbReference>
<dbReference type="InterPro" id="IPR017475">
    <property type="entry name" value="EPS_sugar_tfrase"/>
</dbReference>
<dbReference type="PANTHER" id="PTHR30576:SF0">
    <property type="entry name" value="UNDECAPRENYL-PHOSPHATE N-ACETYLGALACTOSAMINYL 1-PHOSPHATE TRANSFERASE-RELATED"/>
    <property type="match status" value="1"/>
</dbReference>
<proteinExistence type="inferred from homology"/>
<evidence type="ECO:0000256" key="1">
    <source>
        <dbReference type="ARBA" id="ARBA00004141"/>
    </source>
</evidence>
<comment type="subcellular location">
    <subcellularLocation>
        <location evidence="1">Membrane</location>
        <topology evidence="1">Multi-pass membrane protein</topology>
    </subcellularLocation>
</comment>
<dbReference type="InterPro" id="IPR003362">
    <property type="entry name" value="Bact_transf"/>
</dbReference>
<evidence type="ECO:0000256" key="7">
    <source>
        <dbReference type="SAM" id="Phobius"/>
    </source>
</evidence>
<dbReference type="GO" id="GO:0089702">
    <property type="term" value="F:undecaprenyl-phosphate glucose phosphotransferase activity"/>
    <property type="evidence" value="ECO:0007669"/>
    <property type="project" value="UniProtKB-EC"/>
</dbReference>